<dbReference type="SUPFAM" id="SSF54211">
    <property type="entry name" value="Ribosomal protein S5 domain 2-like"/>
    <property type="match status" value="1"/>
</dbReference>
<keyword evidence="4" id="KW-0299">Galactose metabolism</keyword>
<dbReference type="eggNOG" id="COG0153">
    <property type="taxonomic scope" value="Bacteria"/>
</dbReference>
<reference evidence="7" key="1">
    <citation type="submission" date="2005-07" db="EMBL/GenBank/DDBJ databases">
        <title>Complete sequence of Thermobifida fusca YX.</title>
        <authorList>
            <consortium name="US DOE Joint Genome Institute"/>
            <person name="Copeland A."/>
            <person name="Lucas S."/>
            <person name="Lapidus A."/>
            <person name="Barry K."/>
            <person name="Detter J.C."/>
            <person name="Glavina T."/>
            <person name="Hammon N."/>
            <person name="Israni S."/>
            <person name="Pitluck S."/>
            <person name="Di Bartolo G."/>
            <person name="Chain P."/>
            <person name="Schmutz J."/>
            <person name="Larimer F."/>
            <person name="Land M."/>
            <person name="Lykidis A."/>
            <person name="Richardson P."/>
        </authorList>
    </citation>
    <scope>NUCLEOTIDE SEQUENCE</scope>
    <source>
        <strain evidence="7">YX</strain>
    </source>
</reference>
<organism evidence="7">
    <name type="scientific">Thermobifida fusca (strain YX)</name>
    <dbReference type="NCBI Taxonomy" id="269800"/>
    <lineage>
        <taxon>Bacteria</taxon>
        <taxon>Bacillati</taxon>
        <taxon>Actinomycetota</taxon>
        <taxon>Actinomycetes</taxon>
        <taxon>Streptosporangiales</taxon>
        <taxon>Nocardiopsidaceae</taxon>
        <taxon>Thermobifida</taxon>
    </lineage>
</organism>
<dbReference type="SUPFAM" id="SSF55060">
    <property type="entry name" value="GHMP Kinase, C-terminal domain"/>
    <property type="match status" value="1"/>
</dbReference>
<dbReference type="PANTHER" id="PTHR10457">
    <property type="entry name" value="MEVALONATE KINASE/GALACTOKINASE"/>
    <property type="match status" value="1"/>
</dbReference>
<dbReference type="Gene3D" id="3.30.70.890">
    <property type="entry name" value="GHMP kinase, C-terminal domain"/>
    <property type="match status" value="1"/>
</dbReference>
<evidence type="ECO:0000256" key="2">
    <source>
        <dbReference type="ARBA" id="ARBA00022741"/>
    </source>
</evidence>
<dbReference type="HOGENOM" id="CLU_017814_2_1_11"/>
<evidence type="ECO:0000256" key="4">
    <source>
        <dbReference type="ARBA" id="ARBA00023144"/>
    </source>
</evidence>
<dbReference type="InterPro" id="IPR036554">
    <property type="entry name" value="GHMP_kinase_C_sf"/>
</dbReference>
<dbReference type="EMBL" id="CP000088">
    <property type="protein sequence ID" value="AAZ56599.1"/>
    <property type="molecule type" value="Genomic_DNA"/>
</dbReference>
<dbReference type="GO" id="GO:0005829">
    <property type="term" value="C:cytosol"/>
    <property type="evidence" value="ECO:0007669"/>
    <property type="project" value="TreeGrafter"/>
</dbReference>
<keyword evidence="2" id="KW-0547">Nucleotide-binding</keyword>
<evidence type="ECO:0000259" key="6">
    <source>
        <dbReference type="Pfam" id="PF10509"/>
    </source>
</evidence>
<dbReference type="InterPro" id="IPR006206">
    <property type="entry name" value="Mevalonate/galactokinase"/>
</dbReference>
<dbReference type="Pfam" id="PF10509">
    <property type="entry name" value="GalKase_gal_bdg"/>
    <property type="match status" value="1"/>
</dbReference>
<keyword evidence="7" id="KW-0418">Kinase</keyword>
<dbReference type="EC" id="2.7.1.6" evidence="7"/>
<dbReference type="GO" id="GO:0006012">
    <property type="term" value="P:galactose metabolic process"/>
    <property type="evidence" value="ECO:0007669"/>
    <property type="project" value="UniProtKB-KW"/>
</dbReference>
<dbReference type="InterPro" id="IPR013750">
    <property type="entry name" value="GHMP_kinase_C_dom"/>
</dbReference>
<dbReference type="STRING" id="269800.Tfu_2566"/>
<accession>Q47LS3</accession>
<dbReference type="GO" id="GO:0004335">
    <property type="term" value="F:galactokinase activity"/>
    <property type="evidence" value="ECO:0007669"/>
    <property type="project" value="UniProtKB-EC"/>
</dbReference>
<gene>
    <name evidence="7" type="ordered locus">Tfu_2566</name>
</gene>
<dbReference type="InterPro" id="IPR014721">
    <property type="entry name" value="Ribsml_uS5_D2-typ_fold_subgr"/>
</dbReference>
<dbReference type="KEGG" id="tfu:Tfu_2566"/>
<protein>
    <submittedName>
        <fullName evidence="7">Galactokinase</fullName>
        <ecNumber evidence="7">2.7.1.6</ecNumber>
    </submittedName>
</protein>
<dbReference type="InterPro" id="IPR020568">
    <property type="entry name" value="Ribosomal_Su5_D2-typ_SF"/>
</dbReference>
<evidence type="ECO:0000256" key="1">
    <source>
        <dbReference type="ARBA" id="ARBA00022679"/>
    </source>
</evidence>
<evidence type="ECO:0000256" key="3">
    <source>
        <dbReference type="ARBA" id="ARBA00022840"/>
    </source>
</evidence>
<name>Q47LS3_THEFY</name>
<evidence type="ECO:0000313" key="7">
    <source>
        <dbReference type="EMBL" id="AAZ56599.1"/>
    </source>
</evidence>
<dbReference type="AlphaFoldDB" id="Q47LS3"/>
<feature type="domain" description="GHMP kinase C-terminal" evidence="5">
    <location>
        <begin position="297"/>
        <end position="370"/>
    </location>
</feature>
<evidence type="ECO:0000259" key="5">
    <source>
        <dbReference type="Pfam" id="PF08544"/>
    </source>
</evidence>
<keyword evidence="1 7" id="KW-0808">Transferase</keyword>
<dbReference type="PIRSF" id="PIRSF000530">
    <property type="entry name" value="Galactokinase"/>
    <property type="match status" value="1"/>
</dbReference>
<dbReference type="Pfam" id="PF08544">
    <property type="entry name" value="GHMP_kinases_C"/>
    <property type="match status" value="1"/>
</dbReference>
<dbReference type="Gene3D" id="3.30.230.10">
    <property type="match status" value="1"/>
</dbReference>
<sequence>MKLLRSDRKPIPVDASTVAASRAADRAETAFRAAYGRAPAGVWWSPATLPLLGDYAGGHDARVLSVALPWGVAAALAPAPAPAVDIRTTRSPNRAVRFTAPRLPRRLPDWAAALPAVLTAAAHQGRGLQIMLDLGPFDAAPALTAAYAVLLAATELHQGADAAADRSALARTARELLADHLVPDAAEAIPDTALRATADHAFLADFWTGRGRLLPLPLAQAGLRLLVVDAGTGPLPKRTLAQRREECARAARALGVSSLREVSDLAAALARIDDAALRHRIRHAVAETHRVNAVVGLLRAGSAAEIGPALNAGHLSLRDAFATVCPRLDTAADTAVRKGARGARMAGSGHRAAALVPAERVDAVRAGIHAAFTARRWSAPLLGVADPAPGAHRLR</sequence>
<dbReference type="InterPro" id="IPR019539">
    <property type="entry name" value="GalKase_N"/>
</dbReference>
<feature type="domain" description="Galactokinase N-terminal" evidence="6">
    <location>
        <begin position="30"/>
        <end position="78"/>
    </location>
</feature>
<proteinExistence type="predicted"/>
<keyword evidence="3" id="KW-0067">ATP-binding</keyword>
<dbReference type="GO" id="GO:0005524">
    <property type="term" value="F:ATP binding"/>
    <property type="evidence" value="ECO:0007669"/>
    <property type="project" value="UniProtKB-KW"/>
</dbReference>
<keyword evidence="4" id="KW-0119">Carbohydrate metabolism</keyword>
<dbReference type="PANTHER" id="PTHR10457:SF7">
    <property type="entry name" value="GALACTOKINASE-RELATED"/>
    <property type="match status" value="1"/>
</dbReference>